<dbReference type="GO" id="GO:0003723">
    <property type="term" value="F:RNA binding"/>
    <property type="evidence" value="ECO:0007669"/>
    <property type="project" value="InterPro"/>
</dbReference>
<dbReference type="EMBL" id="JBDFQZ010000013">
    <property type="protein sequence ID" value="KAK9670597.1"/>
    <property type="molecule type" value="Genomic_DNA"/>
</dbReference>
<dbReference type="NCBIfam" id="TIGR00756">
    <property type="entry name" value="PPR"/>
    <property type="match status" value="1"/>
</dbReference>
<dbReference type="PANTHER" id="PTHR47926">
    <property type="entry name" value="PENTATRICOPEPTIDE REPEAT-CONTAINING PROTEIN"/>
    <property type="match status" value="1"/>
</dbReference>
<accession>A0AAW1H374</accession>
<evidence type="ECO:0000256" key="2">
    <source>
        <dbReference type="PROSITE-ProRule" id="PRU00708"/>
    </source>
</evidence>
<comment type="caution">
    <text evidence="3">The sequence shown here is derived from an EMBL/GenBank/DDBJ whole genome shotgun (WGS) entry which is preliminary data.</text>
</comment>
<evidence type="ECO:0008006" key="5">
    <source>
        <dbReference type="Google" id="ProtNLM"/>
    </source>
</evidence>
<dbReference type="PROSITE" id="PS51375">
    <property type="entry name" value="PPR"/>
    <property type="match status" value="1"/>
</dbReference>
<keyword evidence="1" id="KW-0677">Repeat</keyword>
<gene>
    <name evidence="3" type="ORF">RND81_13G211900</name>
</gene>
<evidence type="ECO:0000313" key="4">
    <source>
        <dbReference type="Proteomes" id="UP001443914"/>
    </source>
</evidence>
<dbReference type="PANTHER" id="PTHR47926:SF347">
    <property type="entry name" value="PENTATRICOPEPTIDE REPEAT-CONTAINING PROTEIN"/>
    <property type="match status" value="1"/>
</dbReference>
<dbReference type="Gene3D" id="1.25.40.10">
    <property type="entry name" value="Tetratricopeptide repeat domain"/>
    <property type="match status" value="1"/>
</dbReference>
<name>A0AAW1H374_SAPOF</name>
<dbReference type="AlphaFoldDB" id="A0AAW1H374"/>
<sequence>MPEPNNVSYNAVVSGLAQHGLYKESLSFFKKMQSLYSGLFLDEFTIVIGLSSCAVFGEVELLQQLHAVVVVLRLEFDAVCNALIDAYGKCGYRRYPDLSYKAFLTYHTL</sequence>
<organism evidence="3 4">
    <name type="scientific">Saponaria officinalis</name>
    <name type="common">Common soapwort</name>
    <name type="synonym">Lychnis saponaria</name>
    <dbReference type="NCBI Taxonomy" id="3572"/>
    <lineage>
        <taxon>Eukaryota</taxon>
        <taxon>Viridiplantae</taxon>
        <taxon>Streptophyta</taxon>
        <taxon>Embryophyta</taxon>
        <taxon>Tracheophyta</taxon>
        <taxon>Spermatophyta</taxon>
        <taxon>Magnoliopsida</taxon>
        <taxon>eudicotyledons</taxon>
        <taxon>Gunneridae</taxon>
        <taxon>Pentapetalae</taxon>
        <taxon>Caryophyllales</taxon>
        <taxon>Caryophyllaceae</taxon>
        <taxon>Caryophylleae</taxon>
        <taxon>Saponaria</taxon>
    </lineage>
</organism>
<dbReference type="InterPro" id="IPR011990">
    <property type="entry name" value="TPR-like_helical_dom_sf"/>
</dbReference>
<dbReference type="GO" id="GO:0009451">
    <property type="term" value="P:RNA modification"/>
    <property type="evidence" value="ECO:0007669"/>
    <property type="project" value="InterPro"/>
</dbReference>
<protein>
    <recommendedName>
        <fullName evidence="5">Pentatricopeptide repeat-containing protein</fullName>
    </recommendedName>
</protein>
<keyword evidence="4" id="KW-1185">Reference proteome</keyword>
<feature type="repeat" description="PPR" evidence="2">
    <location>
        <begin position="5"/>
        <end position="35"/>
    </location>
</feature>
<dbReference type="Pfam" id="PF01535">
    <property type="entry name" value="PPR"/>
    <property type="match status" value="2"/>
</dbReference>
<proteinExistence type="predicted"/>
<evidence type="ECO:0000256" key="1">
    <source>
        <dbReference type="ARBA" id="ARBA00022737"/>
    </source>
</evidence>
<evidence type="ECO:0000313" key="3">
    <source>
        <dbReference type="EMBL" id="KAK9670597.1"/>
    </source>
</evidence>
<dbReference type="InterPro" id="IPR046960">
    <property type="entry name" value="PPR_At4g14850-like_plant"/>
</dbReference>
<reference evidence="3" key="1">
    <citation type="submission" date="2024-03" db="EMBL/GenBank/DDBJ databases">
        <title>WGS assembly of Saponaria officinalis var. Norfolk2.</title>
        <authorList>
            <person name="Jenkins J."/>
            <person name="Shu S."/>
            <person name="Grimwood J."/>
            <person name="Barry K."/>
            <person name="Goodstein D."/>
            <person name="Schmutz J."/>
            <person name="Leebens-Mack J."/>
            <person name="Osbourn A."/>
        </authorList>
    </citation>
    <scope>NUCLEOTIDE SEQUENCE [LARGE SCALE GENOMIC DNA]</scope>
    <source>
        <strain evidence="3">JIC</strain>
    </source>
</reference>
<dbReference type="Proteomes" id="UP001443914">
    <property type="component" value="Unassembled WGS sequence"/>
</dbReference>
<dbReference type="InterPro" id="IPR002885">
    <property type="entry name" value="PPR_rpt"/>
</dbReference>